<gene>
    <name evidence="3" type="ORF">HNQ60_000926</name>
</gene>
<feature type="signal peptide" evidence="1">
    <location>
        <begin position="1"/>
        <end position="22"/>
    </location>
</feature>
<keyword evidence="1" id="KW-0732">Signal</keyword>
<evidence type="ECO:0000256" key="1">
    <source>
        <dbReference type="SAM" id="SignalP"/>
    </source>
</evidence>
<keyword evidence="4" id="KW-1185">Reference proteome</keyword>
<dbReference type="InterPro" id="IPR013424">
    <property type="entry name" value="Ice-binding_C"/>
</dbReference>
<feature type="domain" description="Ice-binding protein C-terminal" evidence="2">
    <location>
        <begin position="183"/>
        <end position="205"/>
    </location>
</feature>
<sequence>MKLLGKTLTAVALACTSLAANAAYITTFTSGMTTQVAGATVYDFENGKPANYTGAGSVINFSSSTTAAPAGDSTYYYSVAYPDQTGIGTFNAGNGTAYDYFGLYWGSIDDYNSLKFYSNGSLVATITGLDVIATGTSLGNQTAAGSNRYVNFFFDTTFDRIDFLTTNYAFEMDNHAFARTTNVPEPATLGLLGMGLLGASLVRRRKR</sequence>
<evidence type="ECO:0000313" key="3">
    <source>
        <dbReference type="EMBL" id="MBB6092080.1"/>
    </source>
</evidence>
<dbReference type="EMBL" id="JACHHZ010000001">
    <property type="protein sequence ID" value="MBB6092080.1"/>
    <property type="molecule type" value="Genomic_DNA"/>
</dbReference>
<dbReference type="NCBIfam" id="TIGR02595">
    <property type="entry name" value="PEP_CTERM"/>
    <property type="match status" value="1"/>
</dbReference>
<name>A0A841HIF7_9GAMM</name>
<dbReference type="Pfam" id="PF07589">
    <property type="entry name" value="PEP-CTERM"/>
    <property type="match status" value="1"/>
</dbReference>
<comment type="caution">
    <text evidence="3">The sequence shown here is derived from an EMBL/GenBank/DDBJ whole genome shotgun (WGS) entry which is preliminary data.</text>
</comment>
<accession>A0A841HIF7</accession>
<dbReference type="AlphaFoldDB" id="A0A841HIF7"/>
<evidence type="ECO:0000259" key="2">
    <source>
        <dbReference type="Pfam" id="PF07589"/>
    </source>
</evidence>
<organism evidence="3 4">
    <name type="scientific">Povalibacter uvarum</name>
    <dbReference type="NCBI Taxonomy" id="732238"/>
    <lineage>
        <taxon>Bacteria</taxon>
        <taxon>Pseudomonadati</taxon>
        <taxon>Pseudomonadota</taxon>
        <taxon>Gammaproteobacteria</taxon>
        <taxon>Steroidobacterales</taxon>
        <taxon>Steroidobacteraceae</taxon>
        <taxon>Povalibacter</taxon>
    </lineage>
</organism>
<proteinExistence type="predicted"/>
<reference evidence="3 4" key="1">
    <citation type="submission" date="2020-08" db="EMBL/GenBank/DDBJ databases">
        <title>Genomic Encyclopedia of Type Strains, Phase IV (KMG-IV): sequencing the most valuable type-strain genomes for metagenomic binning, comparative biology and taxonomic classification.</title>
        <authorList>
            <person name="Goeker M."/>
        </authorList>
    </citation>
    <scope>NUCLEOTIDE SEQUENCE [LARGE SCALE GENOMIC DNA]</scope>
    <source>
        <strain evidence="3 4">DSM 26723</strain>
    </source>
</reference>
<evidence type="ECO:0000313" key="4">
    <source>
        <dbReference type="Proteomes" id="UP000588068"/>
    </source>
</evidence>
<feature type="chain" id="PRO_5032921946" description="Ice-binding protein C-terminal domain-containing protein" evidence="1">
    <location>
        <begin position="23"/>
        <end position="207"/>
    </location>
</feature>
<dbReference type="Proteomes" id="UP000588068">
    <property type="component" value="Unassembled WGS sequence"/>
</dbReference>
<dbReference type="RefSeq" id="WP_184329833.1">
    <property type="nucleotide sequence ID" value="NZ_JACHHZ010000001.1"/>
</dbReference>
<protein>
    <recommendedName>
        <fullName evidence="2">Ice-binding protein C-terminal domain-containing protein</fullName>
    </recommendedName>
</protein>